<feature type="transmembrane region" description="Helical" evidence="6">
    <location>
        <begin position="304"/>
        <end position="325"/>
    </location>
</feature>
<dbReference type="PANTHER" id="PTHR43124">
    <property type="entry name" value="PURINE EFFLUX PUMP PBUE"/>
    <property type="match status" value="1"/>
</dbReference>
<dbReference type="GO" id="GO:0022857">
    <property type="term" value="F:transmembrane transporter activity"/>
    <property type="evidence" value="ECO:0007669"/>
    <property type="project" value="InterPro"/>
</dbReference>
<dbReference type="Gene3D" id="1.20.1720.10">
    <property type="entry name" value="Multidrug resistance protein D"/>
    <property type="match status" value="1"/>
</dbReference>
<dbReference type="SUPFAM" id="SSF103473">
    <property type="entry name" value="MFS general substrate transporter"/>
    <property type="match status" value="1"/>
</dbReference>
<proteinExistence type="predicted"/>
<dbReference type="InterPro" id="IPR036259">
    <property type="entry name" value="MFS_trans_sf"/>
</dbReference>
<dbReference type="AlphaFoldDB" id="A0A7X1PI98"/>
<protein>
    <submittedName>
        <fullName evidence="8">MFS transporter</fullName>
    </submittedName>
</protein>
<evidence type="ECO:0000256" key="1">
    <source>
        <dbReference type="ARBA" id="ARBA00004651"/>
    </source>
</evidence>
<feature type="transmembrane region" description="Helical" evidence="6">
    <location>
        <begin position="337"/>
        <end position="359"/>
    </location>
</feature>
<dbReference type="InterPro" id="IPR011701">
    <property type="entry name" value="MFS"/>
</dbReference>
<feature type="transmembrane region" description="Helical" evidence="6">
    <location>
        <begin position="249"/>
        <end position="268"/>
    </location>
</feature>
<feature type="transmembrane region" description="Helical" evidence="6">
    <location>
        <begin position="79"/>
        <end position="98"/>
    </location>
</feature>
<evidence type="ECO:0000313" key="9">
    <source>
        <dbReference type="Proteomes" id="UP000486534"/>
    </source>
</evidence>
<dbReference type="Proteomes" id="UP000486534">
    <property type="component" value="Unassembled WGS sequence"/>
</dbReference>
<dbReference type="InterPro" id="IPR005829">
    <property type="entry name" value="Sugar_transporter_CS"/>
</dbReference>
<feature type="transmembrane region" description="Helical" evidence="6">
    <location>
        <begin position="365"/>
        <end position="384"/>
    </location>
</feature>
<evidence type="ECO:0000256" key="3">
    <source>
        <dbReference type="ARBA" id="ARBA00022692"/>
    </source>
</evidence>
<dbReference type="PROSITE" id="PS50850">
    <property type="entry name" value="MFS"/>
    <property type="match status" value="1"/>
</dbReference>
<organism evidence="8 9">
    <name type="scientific">Pseudomonas piscis</name>
    <dbReference type="NCBI Taxonomy" id="2614538"/>
    <lineage>
        <taxon>Bacteria</taxon>
        <taxon>Pseudomonadati</taxon>
        <taxon>Pseudomonadota</taxon>
        <taxon>Gammaproteobacteria</taxon>
        <taxon>Pseudomonadales</taxon>
        <taxon>Pseudomonadaceae</taxon>
        <taxon>Pseudomonas</taxon>
    </lineage>
</organism>
<dbReference type="InterPro" id="IPR020846">
    <property type="entry name" value="MFS_dom"/>
</dbReference>
<comment type="caution">
    <text evidence="8">The sequence shown here is derived from an EMBL/GenBank/DDBJ whole genome shotgun (WGS) entry which is preliminary data.</text>
</comment>
<sequence>MGHASNATQKTSAIILLMTMTLLGVFPLDVILPSFPALAERFQTSSADIALSVSLFAIGLSFSLMLVGPLSDSLGRKKLLLGGMSVALVGAAGCVVASQYSWFLFFRVVQAMGCGCFVLSQALVQDLFEGKEQERLRIAMVTASGIFISLSPLFGTWLQERLGWQGSFEVFATIGLLVILMAWLLLENTPGTAKGRQRNIFAAYRLVCAEPRFVGYWLISALAFACHFSFIVTSPIIFMEQLQLSPYQYSLVLLLYGAAYILGGFAAGAMNRHLRASTQIIAGLLLIALSGLLMLFLQRFEPSASSVLLPMIVCTAGTTITRPVATSRAMGLFPQNAGTSASAGNMIIFTCGGLISGFINLASDNLAMALGLCFLVLSTSALGLNSLVNRHNQRACA</sequence>
<dbReference type="PROSITE" id="PS00216">
    <property type="entry name" value="SUGAR_TRANSPORT_1"/>
    <property type="match status" value="1"/>
</dbReference>
<gene>
    <name evidence="8" type="ORF">GDH07_01915</name>
</gene>
<evidence type="ECO:0000313" key="8">
    <source>
        <dbReference type="EMBL" id="MQA52073.1"/>
    </source>
</evidence>
<evidence type="ECO:0000259" key="7">
    <source>
        <dbReference type="PROSITE" id="PS50850"/>
    </source>
</evidence>
<accession>A0A7X1PI98</accession>
<dbReference type="EMBL" id="WHUV01000001">
    <property type="protein sequence ID" value="MQA52073.1"/>
    <property type="molecule type" value="Genomic_DNA"/>
</dbReference>
<keyword evidence="5 6" id="KW-0472">Membrane</keyword>
<dbReference type="RefSeq" id="WP_152896570.1">
    <property type="nucleotide sequence ID" value="NZ_WHUV01000001.1"/>
</dbReference>
<feature type="transmembrane region" description="Helical" evidence="6">
    <location>
        <begin position="136"/>
        <end position="158"/>
    </location>
</feature>
<feature type="domain" description="Major facilitator superfamily (MFS) profile" evidence="7">
    <location>
        <begin position="13"/>
        <end position="397"/>
    </location>
</feature>
<dbReference type="InterPro" id="IPR050189">
    <property type="entry name" value="MFS_Efflux_Transporters"/>
</dbReference>
<feature type="transmembrane region" description="Helical" evidence="6">
    <location>
        <begin position="47"/>
        <end position="67"/>
    </location>
</feature>
<dbReference type="PANTHER" id="PTHR43124:SF3">
    <property type="entry name" value="CHLORAMPHENICOL EFFLUX PUMP RV0191"/>
    <property type="match status" value="1"/>
</dbReference>
<feature type="transmembrane region" description="Helical" evidence="6">
    <location>
        <begin position="214"/>
        <end position="237"/>
    </location>
</feature>
<dbReference type="Pfam" id="PF07690">
    <property type="entry name" value="MFS_1"/>
    <property type="match status" value="1"/>
</dbReference>
<dbReference type="GO" id="GO:0005886">
    <property type="term" value="C:plasma membrane"/>
    <property type="evidence" value="ECO:0007669"/>
    <property type="project" value="UniProtKB-SubCell"/>
</dbReference>
<comment type="subcellular location">
    <subcellularLocation>
        <location evidence="1">Cell membrane</location>
        <topology evidence="1">Multi-pass membrane protein</topology>
    </subcellularLocation>
</comment>
<feature type="transmembrane region" description="Helical" evidence="6">
    <location>
        <begin position="280"/>
        <end position="298"/>
    </location>
</feature>
<evidence type="ECO:0000256" key="2">
    <source>
        <dbReference type="ARBA" id="ARBA00022475"/>
    </source>
</evidence>
<feature type="transmembrane region" description="Helical" evidence="6">
    <location>
        <begin position="104"/>
        <end position="124"/>
    </location>
</feature>
<evidence type="ECO:0000256" key="4">
    <source>
        <dbReference type="ARBA" id="ARBA00022989"/>
    </source>
</evidence>
<keyword evidence="2" id="KW-1003">Cell membrane</keyword>
<feature type="transmembrane region" description="Helical" evidence="6">
    <location>
        <begin position="164"/>
        <end position="186"/>
    </location>
</feature>
<name>A0A7X1PI98_9PSED</name>
<feature type="transmembrane region" description="Helical" evidence="6">
    <location>
        <begin position="12"/>
        <end position="35"/>
    </location>
</feature>
<keyword evidence="3 6" id="KW-0812">Transmembrane</keyword>
<evidence type="ECO:0000256" key="6">
    <source>
        <dbReference type="SAM" id="Phobius"/>
    </source>
</evidence>
<reference evidence="8 9" key="1">
    <citation type="submission" date="2019-10" db="EMBL/GenBank/DDBJ databases">
        <title>Pseudomonas dajingensis sp. nov., isolated from the profound head ulcers of farmed Murray cod (Maccullochella peelii peelii).</title>
        <authorList>
            <person name="Liu Y."/>
        </authorList>
    </citation>
    <scope>NUCLEOTIDE SEQUENCE [LARGE SCALE GENOMIC DNA]</scope>
    <source>
        <strain evidence="8 9">MC042</strain>
    </source>
</reference>
<evidence type="ECO:0000256" key="5">
    <source>
        <dbReference type="ARBA" id="ARBA00023136"/>
    </source>
</evidence>
<keyword evidence="4 6" id="KW-1133">Transmembrane helix</keyword>